<proteinExistence type="predicted"/>
<evidence type="ECO:0000313" key="2">
    <source>
        <dbReference type="EMBL" id="QNH62338.1"/>
    </source>
</evidence>
<feature type="chain" id="PRO_5028995409" evidence="1">
    <location>
        <begin position="20"/>
        <end position="483"/>
    </location>
</feature>
<evidence type="ECO:0000256" key="1">
    <source>
        <dbReference type="SAM" id="SignalP"/>
    </source>
</evidence>
<feature type="signal peptide" evidence="1">
    <location>
        <begin position="1"/>
        <end position="19"/>
    </location>
</feature>
<dbReference type="Proteomes" id="UP000515489">
    <property type="component" value="Chromosome"/>
</dbReference>
<dbReference type="RefSeq" id="WP_185888251.1">
    <property type="nucleotide sequence ID" value="NZ_CP060202.1"/>
</dbReference>
<gene>
    <name evidence="2" type="ORF">H4317_00475</name>
</gene>
<dbReference type="EMBL" id="CP060202">
    <property type="protein sequence ID" value="QNH62338.1"/>
    <property type="molecule type" value="Genomic_DNA"/>
</dbReference>
<dbReference type="KEGG" id="hsk:H4317_00475"/>
<dbReference type="InterPro" id="IPR026444">
    <property type="entry name" value="Secre_tail"/>
</dbReference>
<sequence>MKPLYPFLALSLAAGPLAAQSLTNNGSIVTVQAGATLYVSGTLDNKAGSTFSNAGTTQVGGDLTNAGTLTSAGLVRMVGTDNQTLTPGGSSLTQLEIANTGVVGQNVVSVPTDLAITQQLTLTSGMVRTAVAATISLPNTATVTGEAPGRYVQGNLQVTRTGVNSTTDFGNGATLNPGNNIGTVTVKRTAGLLLPNVSYGQNNALPALQGIDRIWSITSSNNPNSAVAVALSWLPENDHNLSSFAQAQAWRATSATTWAKAGAQAAAATTATNRTFSFSTAVLGVLTVSNAANPLPVELIEFTAERQGEDGLLRWATASEKNNDRFEVEASADGSTFRRIGQVQGHGTTAQRHDYRLLDLNLARYQASPVYYRLRQVDQDGTETLSPVRTVQVLGATPKLLAEAFPNPHHAGKLTLRVQALEAGFVTLKVHEATGRVLWQETRAVQAGWNEQPLSRAAELPAGLYLLSVQQGSQQQVVKLVRE</sequence>
<organism evidence="2 3">
    <name type="scientific">Hymenobacter sediminicola</name>
    <dbReference type="NCBI Taxonomy" id="2761579"/>
    <lineage>
        <taxon>Bacteria</taxon>
        <taxon>Pseudomonadati</taxon>
        <taxon>Bacteroidota</taxon>
        <taxon>Cytophagia</taxon>
        <taxon>Cytophagales</taxon>
        <taxon>Hymenobacteraceae</taxon>
        <taxon>Hymenobacter</taxon>
    </lineage>
</organism>
<accession>A0A7G7W7J5</accession>
<name>A0A7G7W7J5_9BACT</name>
<keyword evidence="3" id="KW-1185">Reference proteome</keyword>
<protein>
    <submittedName>
        <fullName evidence="2">T9SS type A sorting domain-containing protein</fullName>
    </submittedName>
</protein>
<evidence type="ECO:0000313" key="3">
    <source>
        <dbReference type="Proteomes" id="UP000515489"/>
    </source>
</evidence>
<dbReference type="NCBIfam" id="TIGR04183">
    <property type="entry name" value="Por_Secre_tail"/>
    <property type="match status" value="1"/>
</dbReference>
<reference evidence="2 3" key="1">
    <citation type="submission" date="2020-08" db="EMBL/GenBank/DDBJ databases">
        <title>Hymenobacter sp. S2-20-2 genome sequencing.</title>
        <authorList>
            <person name="Jin L."/>
        </authorList>
    </citation>
    <scope>NUCLEOTIDE SEQUENCE [LARGE SCALE GENOMIC DNA]</scope>
    <source>
        <strain evidence="2 3">S2-20-2</strain>
    </source>
</reference>
<dbReference type="AlphaFoldDB" id="A0A7G7W7J5"/>
<keyword evidence="1" id="KW-0732">Signal</keyword>